<evidence type="ECO:0000256" key="10">
    <source>
        <dbReference type="ARBA" id="ARBA00030351"/>
    </source>
</evidence>
<organism evidence="14 15">
    <name type="scientific">Aspergillus sclerotialis</name>
    <dbReference type="NCBI Taxonomy" id="2070753"/>
    <lineage>
        <taxon>Eukaryota</taxon>
        <taxon>Fungi</taxon>
        <taxon>Dikarya</taxon>
        <taxon>Ascomycota</taxon>
        <taxon>Pezizomycotina</taxon>
        <taxon>Eurotiomycetes</taxon>
        <taxon>Eurotiomycetidae</taxon>
        <taxon>Eurotiales</taxon>
        <taxon>Aspergillaceae</taxon>
        <taxon>Aspergillus</taxon>
        <taxon>Aspergillus subgen. Polypaecilum</taxon>
    </lineage>
</organism>
<dbReference type="Gene3D" id="3.50.50.60">
    <property type="entry name" value="FAD/NAD(P)-binding domain"/>
    <property type="match status" value="1"/>
</dbReference>
<accession>A0A3A2ZKD8</accession>
<dbReference type="EMBL" id="MVGC01000117">
    <property type="protein sequence ID" value="RJE23516.1"/>
    <property type="molecule type" value="Genomic_DNA"/>
</dbReference>
<evidence type="ECO:0000256" key="3">
    <source>
        <dbReference type="ARBA" id="ARBA00007588"/>
    </source>
</evidence>
<evidence type="ECO:0000256" key="7">
    <source>
        <dbReference type="ARBA" id="ARBA00022827"/>
    </source>
</evidence>
<protein>
    <recommendedName>
        <fullName evidence="5">L-ornithine N(5)-monooxygenase</fullName>
        <ecNumber evidence="4">1.14.13.196</ecNumber>
    </recommendedName>
    <alternativeName>
        <fullName evidence="10">L-ornithine N(5)-oxygenase</fullName>
    </alternativeName>
</protein>
<dbReference type="SUPFAM" id="SSF51905">
    <property type="entry name" value="FAD/NAD(P)-binding domain"/>
    <property type="match status" value="1"/>
</dbReference>
<dbReference type="AlphaFoldDB" id="A0A3A2ZKD8"/>
<dbReference type="InterPro" id="IPR036188">
    <property type="entry name" value="FAD/NAD-bd_sf"/>
</dbReference>
<evidence type="ECO:0000256" key="12">
    <source>
        <dbReference type="ARBA" id="ARBA00049248"/>
    </source>
</evidence>
<reference evidence="15" key="1">
    <citation type="submission" date="2017-02" db="EMBL/GenBank/DDBJ databases">
        <authorList>
            <person name="Tafer H."/>
            <person name="Lopandic K."/>
        </authorList>
    </citation>
    <scope>NUCLEOTIDE SEQUENCE [LARGE SCALE GENOMIC DNA]</scope>
    <source>
        <strain evidence="15">CBS 366.77</strain>
    </source>
</reference>
<dbReference type="PANTHER" id="PTHR38663:SF1">
    <property type="entry name" value="L-ORNITHINE N(5)-MONOOXYGENASE"/>
    <property type="match status" value="1"/>
</dbReference>
<evidence type="ECO:0000256" key="5">
    <source>
        <dbReference type="ARBA" id="ARBA00018612"/>
    </source>
</evidence>
<comment type="catalytic activity">
    <reaction evidence="11">
        <text>L-ornithine + NADPH + O2 = N(5)-hydroxy-L-ornithine + NADP(+) + H2O</text>
        <dbReference type="Rhea" id="RHEA:41508"/>
        <dbReference type="ChEBI" id="CHEBI:15377"/>
        <dbReference type="ChEBI" id="CHEBI:15379"/>
        <dbReference type="ChEBI" id="CHEBI:46911"/>
        <dbReference type="ChEBI" id="CHEBI:57783"/>
        <dbReference type="ChEBI" id="CHEBI:58349"/>
        <dbReference type="ChEBI" id="CHEBI:78275"/>
        <dbReference type="EC" id="1.14.13.196"/>
    </reaction>
</comment>
<evidence type="ECO:0000256" key="6">
    <source>
        <dbReference type="ARBA" id="ARBA00022630"/>
    </source>
</evidence>
<keyword evidence="9" id="KW-0560">Oxidoreductase</keyword>
<evidence type="ECO:0000256" key="2">
    <source>
        <dbReference type="ARBA" id="ARBA00004924"/>
    </source>
</evidence>
<dbReference type="OrthoDB" id="76038at2759"/>
<dbReference type="PANTHER" id="PTHR38663">
    <property type="match status" value="1"/>
</dbReference>
<feature type="region of interest" description="Disordered" evidence="13">
    <location>
        <begin position="60"/>
        <end position="115"/>
    </location>
</feature>
<dbReference type="Proteomes" id="UP000266188">
    <property type="component" value="Unassembled WGS sequence"/>
</dbReference>
<evidence type="ECO:0000256" key="1">
    <source>
        <dbReference type="ARBA" id="ARBA00001974"/>
    </source>
</evidence>
<comment type="pathway">
    <text evidence="2">Siderophore biosynthesis.</text>
</comment>
<evidence type="ECO:0000256" key="13">
    <source>
        <dbReference type="SAM" id="MobiDB-lite"/>
    </source>
</evidence>
<comment type="catalytic activity">
    <reaction evidence="12">
        <text>L-ornithine + NADH + O2 = N(5)-hydroxy-L-ornithine + NAD(+) + H2O</text>
        <dbReference type="Rhea" id="RHEA:41512"/>
        <dbReference type="ChEBI" id="CHEBI:15377"/>
        <dbReference type="ChEBI" id="CHEBI:15379"/>
        <dbReference type="ChEBI" id="CHEBI:46911"/>
        <dbReference type="ChEBI" id="CHEBI:57540"/>
        <dbReference type="ChEBI" id="CHEBI:57945"/>
        <dbReference type="ChEBI" id="CHEBI:78275"/>
        <dbReference type="EC" id="1.14.13.196"/>
    </reaction>
</comment>
<evidence type="ECO:0000256" key="11">
    <source>
        <dbReference type="ARBA" id="ARBA00047598"/>
    </source>
</evidence>
<comment type="similarity">
    <text evidence="3">Belongs to the lysine N(6)-hydroxylase/L-ornithine N(5)-oxygenase family.</text>
</comment>
<evidence type="ECO:0000256" key="4">
    <source>
        <dbReference type="ARBA" id="ARBA00012881"/>
    </source>
</evidence>
<keyword evidence="8" id="KW-0521">NADP</keyword>
<keyword evidence="7" id="KW-0274">FAD</keyword>
<evidence type="ECO:0000313" key="15">
    <source>
        <dbReference type="Proteomes" id="UP000266188"/>
    </source>
</evidence>
<dbReference type="InterPro" id="IPR025700">
    <property type="entry name" value="Lys/Orn_oxygenase"/>
</dbReference>
<keyword evidence="6" id="KW-0285">Flavoprotein</keyword>
<proteinExistence type="inferred from homology"/>
<gene>
    <name evidence="14" type="ORF">PHISCL_04140</name>
</gene>
<evidence type="ECO:0000256" key="8">
    <source>
        <dbReference type="ARBA" id="ARBA00022857"/>
    </source>
</evidence>
<dbReference type="EC" id="1.14.13.196" evidence="4"/>
<comment type="cofactor">
    <cofactor evidence="1">
        <name>FAD</name>
        <dbReference type="ChEBI" id="CHEBI:57692"/>
    </cofactor>
</comment>
<feature type="compositionally biased region" description="Basic residues" evidence="13">
    <location>
        <begin position="60"/>
        <end position="74"/>
    </location>
</feature>
<name>A0A3A2ZKD8_9EURO</name>
<feature type="compositionally biased region" description="Low complexity" evidence="13">
    <location>
        <begin position="93"/>
        <end position="111"/>
    </location>
</feature>
<comment type="caution">
    <text evidence="14">The sequence shown here is derived from an EMBL/GenBank/DDBJ whole genome shotgun (WGS) entry which is preliminary data.</text>
</comment>
<sequence>MTDQEYNPHTDDLLDVLIIGAGPCGLGVAARLKETTPSALFTDEEHHRYHWIRRHGRRVAIAGKKNKSKSKSKTKCAQSCTDKLPPSPPSSPPSSTESGASAEDDSGSGSEYNGRPKILTLDIVSDTWLGQWHRAFQKLEIAHLRSPMFFHVDPGDRDGMLAYTQETGREKELGEISGCVGKEISKHKQKKRLARQTKNRGVIGDVEVEIDERDRKDYFTPSTGLFADYCTSIVERYGLDCPGLVLKKEVVDIQYGEFENDDWGKGFTVKASDGSVFYARAVVLAIGPGRTKNYPFPLSDEEKAAACHTSEIGPLPSLRVQGLIKQRRETNVVVVGGGLTSAQIADLAVRKGVSKVWHLMRSDVKVKHFDISLNWMGKFKNYEKAVFWSADTDEERLQMIQTARNGGSITPHYLKILKQHILNRRVSIHPRTSIIEHKYCPESQTWHLTTNPPIPDLPPIDYIYFATGMKSDVNEFPLLQSMHRDYPIETKQGLPCITDDLMWQPDLPLFVTGRLAALRLGPGGGNLEGARMGAERIAWGLEEMLENNNKRRESETEIDCFCGLGNRYAKLEVD</sequence>
<dbReference type="Pfam" id="PF13434">
    <property type="entry name" value="Lys_Orn_oxgnase"/>
    <property type="match status" value="1"/>
</dbReference>
<dbReference type="GO" id="GO:0016491">
    <property type="term" value="F:oxidoreductase activity"/>
    <property type="evidence" value="ECO:0007669"/>
    <property type="project" value="UniProtKB-KW"/>
</dbReference>
<keyword evidence="15" id="KW-1185">Reference proteome</keyword>
<evidence type="ECO:0000313" key="14">
    <source>
        <dbReference type="EMBL" id="RJE23516.1"/>
    </source>
</evidence>
<evidence type="ECO:0000256" key="9">
    <source>
        <dbReference type="ARBA" id="ARBA00023002"/>
    </source>
</evidence>